<evidence type="ECO:0000256" key="2">
    <source>
        <dbReference type="ARBA" id="ARBA00023319"/>
    </source>
</evidence>
<evidence type="ECO:0000313" key="4">
    <source>
        <dbReference type="EMBL" id="RNA02442.1"/>
    </source>
</evidence>
<dbReference type="InterPro" id="IPR003599">
    <property type="entry name" value="Ig_sub"/>
</dbReference>
<comment type="caution">
    <text evidence="4">The sequence shown here is derived from an EMBL/GenBank/DDBJ whole genome shotgun (WGS) entry which is preliminary data.</text>
</comment>
<evidence type="ECO:0000259" key="3">
    <source>
        <dbReference type="PROSITE" id="PS50835"/>
    </source>
</evidence>
<proteinExistence type="predicted"/>
<dbReference type="InterPro" id="IPR007110">
    <property type="entry name" value="Ig-like_dom"/>
</dbReference>
<dbReference type="InterPro" id="IPR003598">
    <property type="entry name" value="Ig_sub2"/>
</dbReference>
<dbReference type="GO" id="GO:0070593">
    <property type="term" value="P:dendrite self-avoidance"/>
    <property type="evidence" value="ECO:0007669"/>
    <property type="project" value="TreeGrafter"/>
</dbReference>
<dbReference type="GO" id="GO:0030424">
    <property type="term" value="C:axon"/>
    <property type="evidence" value="ECO:0007669"/>
    <property type="project" value="TreeGrafter"/>
</dbReference>
<dbReference type="InterPro" id="IPR036179">
    <property type="entry name" value="Ig-like_dom_sf"/>
</dbReference>
<dbReference type="STRING" id="10195.A0A3M7PTG3"/>
<keyword evidence="1" id="KW-1015">Disulfide bond</keyword>
<dbReference type="GO" id="GO:0007411">
    <property type="term" value="P:axon guidance"/>
    <property type="evidence" value="ECO:0007669"/>
    <property type="project" value="TreeGrafter"/>
</dbReference>
<dbReference type="PROSITE" id="PS50835">
    <property type="entry name" value="IG_LIKE"/>
    <property type="match status" value="2"/>
</dbReference>
<organism evidence="4 5">
    <name type="scientific">Brachionus plicatilis</name>
    <name type="common">Marine rotifer</name>
    <name type="synonym">Brachionus muelleri</name>
    <dbReference type="NCBI Taxonomy" id="10195"/>
    <lineage>
        <taxon>Eukaryota</taxon>
        <taxon>Metazoa</taxon>
        <taxon>Spiralia</taxon>
        <taxon>Gnathifera</taxon>
        <taxon>Rotifera</taxon>
        <taxon>Eurotatoria</taxon>
        <taxon>Monogononta</taxon>
        <taxon>Pseudotrocha</taxon>
        <taxon>Ploima</taxon>
        <taxon>Brachionidae</taxon>
        <taxon>Brachionus</taxon>
    </lineage>
</organism>
<dbReference type="Gene3D" id="2.60.40.10">
    <property type="entry name" value="Immunoglobulins"/>
    <property type="match status" value="2"/>
</dbReference>
<name>A0A3M7PTG3_BRAPC</name>
<dbReference type="InterPro" id="IPR013783">
    <property type="entry name" value="Ig-like_fold"/>
</dbReference>
<accession>A0A3M7PTG3</accession>
<dbReference type="AlphaFoldDB" id="A0A3M7PTG3"/>
<dbReference type="FunFam" id="2.60.40.10:FF:000032">
    <property type="entry name" value="palladin isoform X1"/>
    <property type="match status" value="1"/>
</dbReference>
<dbReference type="Pfam" id="PF07679">
    <property type="entry name" value="I-set"/>
    <property type="match status" value="2"/>
</dbReference>
<dbReference type="GO" id="GO:0007156">
    <property type="term" value="P:homophilic cell adhesion via plasma membrane adhesion molecules"/>
    <property type="evidence" value="ECO:0007669"/>
    <property type="project" value="TreeGrafter"/>
</dbReference>
<keyword evidence="2" id="KW-0393">Immunoglobulin domain</keyword>
<dbReference type="OrthoDB" id="5969272at2759"/>
<dbReference type="InterPro" id="IPR013098">
    <property type="entry name" value="Ig_I-set"/>
</dbReference>
<feature type="domain" description="Ig-like" evidence="3">
    <location>
        <begin position="114"/>
        <end position="204"/>
    </location>
</feature>
<evidence type="ECO:0000313" key="5">
    <source>
        <dbReference type="Proteomes" id="UP000276133"/>
    </source>
</evidence>
<feature type="domain" description="Ig-like" evidence="3">
    <location>
        <begin position="209"/>
        <end position="305"/>
    </location>
</feature>
<dbReference type="SMART" id="SM00408">
    <property type="entry name" value="IGc2"/>
    <property type="match status" value="2"/>
</dbReference>
<sequence>MLDKKKNPCSSLQEFKTIKAFYYLKYLVTAYDICKRILLRKEIHKFTVTIINSKNIYRISISQGYLFDVVTETRINRRSSPIETAALRGIPASHLARTITTTTTNTKNLTNYYPINANDVSFLTIPNDQTVTEGSTVKFSCQSSQYTDRVTWLKDGVLIESNYHFRVNYNGDLEIQRVLAEDEGFYVCSIGNYDNIKYAQAKLTVIIAASFIKRPVDVTAIEGNYAEFYCKVAGKPEPKVMWKKDGALIEKKNNQNSIISDFEFYQNNELLRINNLNQKTHSGSYTCVAVNPVNTISSNALLQITQAVTIDGILLIDIKLKSKLTVSRRGRSPLRTSPALLVYRLARRIQKDKGIILSFEFYFAI</sequence>
<dbReference type="PANTHER" id="PTHR10075">
    <property type="entry name" value="BASIGIN RELATED"/>
    <property type="match status" value="1"/>
</dbReference>
<dbReference type="Proteomes" id="UP000276133">
    <property type="component" value="Unassembled WGS sequence"/>
</dbReference>
<dbReference type="PANTHER" id="PTHR10075:SF100">
    <property type="entry name" value="FASCICLIN-2"/>
    <property type="match status" value="1"/>
</dbReference>
<protein>
    <submittedName>
        <fullName evidence="4">Neogenin isoform X1</fullName>
    </submittedName>
</protein>
<dbReference type="SUPFAM" id="SSF48726">
    <property type="entry name" value="Immunoglobulin"/>
    <property type="match status" value="2"/>
</dbReference>
<evidence type="ECO:0000256" key="1">
    <source>
        <dbReference type="ARBA" id="ARBA00023157"/>
    </source>
</evidence>
<dbReference type="SMART" id="SM00409">
    <property type="entry name" value="IG"/>
    <property type="match status" value="2"/>
</dbReference>
<gene>
    <name evidence="4" type="ORF">BpHYR1_008312</name>
</gene>
<dbReference type="GO" id="GO:0005886">
    <property type="term" value="C:plasma membrane"/>
    <property type="evidence" value="ECO:0007669"/>
    <property type="project" value="TreeGrafter"/>
</dbReference>
<feature type="non-terminal residue" evidence="4">
    <location>
        <position position="365"/>
    </location>
</feature>
<reference evidence="4 5" key="1">
    <citation type="journal article" date="2018" name="Sci. Rep.">
        <title>Genomic signatures of local adaptation to the degree of environmental predictability in rotifers.</title>
        <authorList>
            <person name="Franch-Gras L."/>
            <person name="Hahn C."/>
            <person name="Garcia-Roger E.M."/>
            <person name="Carmona M.J."/>
            <person name="Serra M."/>
            <person name="Gomez A."/>
        </authorList>
    </citation>
    <scope>NUCLEOTIDE SEQUENCE [LARGE SCALE GENOMIC DNA]</scope>
    <source>
        <strain evidence="4">HYR1</strain>
    </source>
</reference>
<dbReference type="GO" id="GO:0098632">
    <property type="term" value="F:cell-cell adhesion mediator activity"/>
    <property type="evidence" value="ECO:0007669"/>
    <property type="project" value="TreeGrafter"/>
</dbReference>
<keyword evidence="5" id="KW-1185">Reference proteome</keyword>
<dbReference type="EMBL" id="REGN01008885">
    <property type="protein sequence ID" value="RNA02442.1"/>
    <property type="molecule type" value="Genomic_DNA"/>
</dbReference>